<evidence type="ECO:0000313" key="2">
    <source>
        <dbReference type="Proteomes" id="UP001189122"/>
    </source>
</evidence>
<keyword evidence="2" id="KW-1185">Reference proteome</keyword>
<accession>A0ABN7E7W1</accession>
<proteinExistence type="predicted"/>
<evidence type="ECO:0000313" key="1">
    <source>
        <dbReference type="EMBL" id="CAA6673953.1"/>
    </source>
</evidence>
<dbReference type="EMBL" id="CACRZD030000046">
    <property type="protein sequence ID" value="CAA6673953.1"/>
    <property type="molecule type" value="Genomic_DNA"/>
</dbReference>
<name>A0ABN7E7W1_SPIIN</name>
<gene>
    <name evidence="1" type="ORF">SI7747_UN020311</name>
</gene>
<protein>
    <submittedName>
        <fullName evidence="1">Uncharacterized protein</fullName>
    </submittedName>
</protein>
<organism evidence="1 2">
    <name type="scientific">Spirodela intermedia</name>
    <name type="common">Intermediate duckweed</name>
    <dbReference type="NCBI Taxonomy" id="51605"/>
    <lineage>
        <taxon>Eukaryota</taxon>
        <taxon>Viridiplantae</taxon>
        <taxon>Streptophyta</taxon>
        <taxon>Embryophyta</taxon>
        <taxon>Tracheophyta</taxon>
        <taxon>Spermatophyta</taxon>
        <taxon>Magnoliopsida</taxon>
        <taxon>Liliopsida</taxon>
        <taxon>Araceae</taxon>
        <taxon>Lemnoideae</taxon>
        <taxon>Spirodela</taxon>
    </lineage>
</organism>
<dbReference type="Proteomes" id="UP001189122">
    <property type="component" value="Unassembled WGS sequence"/>
</dbReference>
<reference evidence="2" key="1">
    <citation type="journal article" date="2020" name="Sci. Rep.">
        <title>Chromosome-scale genome assembly for the duckweed Spirodela intermedia, integrating cytogenetic maps, PacBio and Oxford Nanopore libraries.</title>
        <authorList>
            <person name="Hoang P.T.N."/>
            <person name="Fiebig A."/>
            <person name="Novak P."/>
            <person name="Macas J."/>
            <person name="Cao H.X."/>
            <person name="Stepanenko A."/>
            <person name="Chen G."/>
            <person name="Borisjuk N."/>
            <person name="Scholz U."/>
            <person name="Schubert I."/>
        </authorList>
    </citation>
    <scope>NUCLEOTIDE SEQUENCE [LARGE SCALE GENOMIC DNA]</scope>
</reference>
<comment type="caution">
    <text evidence="1">The sequence shown here is derived from an EMBL/GenBank/DDBJ whole genome shotgun (WGS) entry which is preliminary data.</text>
</comment>
<sequence length="37" mass="4217">MTDGQSLPFVGVSETRYQNLRRPASVNSFVRPFTAWT</sequence>